<evidence type="ECO:0000256" key="6">
    <source>
        <dbReference type="ARBA" id="ARBA00022989"/>
    </source>
</evidence>
<comment type="similarity">
    <text evidence="8">Belongs to the MenA family. Type 1 subfamily.</text>
</comment>
<dbReference type="PANTHER" id="PTHR13929:SF0">
    <property type="entry name" value="UBIA PRENYLTRANSFERASE DOMAIN-CONTAINING PROTEIN 1"/>
    <property type="match status" value="1"/>
</dbReference>
<dbReference type="PANTHER" id="PTHR13929">
    <property type="entry name" value="1,4-DIHYDROXY-2-NAPHTHOATE OCTAPRENYLTRANSFERASE"/>
    <property type="match status" value="1"/>
</dbReference>
<feature type="transmembrane region" description="Helical" evidence="8">
    <location>
        <begin position="248"/>
        <end position="268"/>
    </location>
</feature>
<dbReference type="EMBL" id="ADEG01000073">
    <property type="protein sequence ID" value="EFA91758.1"/>
    <property type="molecule type" value="Genomic_DNA"/>
</dbReference>
<dbReference type="STRING" id="679190.HMPREF0650_0075"/>
<dbReference type="eggNOG" id="COG1575">
    <property type="taxonomic scope" value="Bacteria"/>
</dbReference>
<dbReference type="InterPro" id="IPR004657">
    <property type="entry name" value="MenA"/>
</dbReference>
<dbReference type="InterPro" id="IPR044878">
    <property type="entry name" value="UbiA_sf"/>
</dbReference>
<accession>D1W6Y8</accession>
<keyword evidence="2 8" id="KW-0474">Menaquinone biosynthesis</keyword>
<dbReference type="HAMAP" id="MF_01937">
    <property type="entry name" value="MenA_1"/>
    <property type="match status" value="1"/>
</dbReference>
<feature type="transmembrane region" description="Helical" evidence="8">
    <location>
        <begin position="317"/>
        <end position="333"/>
    </location>
</feature>
<proteinExistence type="inferred from homology"/>
<dbReference type="GO" id="GO:0042371">
    <property type="term" value="P:vitamin K biosynthetic process"/>
    <property type="evidence" value="ECO:0007669"/>
    <property type="project" value="TreeGrafter"/>
</dbReference>
<keyword evidence="3 8" id="KW-1003">Cell membrane</keyword>
<comment type="pathway">
    <text evidence="8">Quinol/quinone metabolism; menaquinone biosynthesis; menaquinol from 1,4-dihydroxy-2-naphthoate: step 1/2.</text>
</comment>
<keyword evidence="4 8" id="KW-0808">Transferase</keyword>
<evidence type="ECO:0000256" key="7">
    <source>
        <dbReference type="ARBA" id="ARBA00023136"/>
    </source>
</evidence>
<dbReference type="EC" id="2.5.1.74" evidence="8 9"/>
<feature type="transmembrane region" description="Helical" evidence="8">
    <location>
        <begin position="294"/>
        <end position="311"/>
    </location>
</feature>
<keyword evidence="6 8" id="KW-1133">Transmembrane helix</keyword>
<dbReference type="GO" id="GO:0046428">
    <property type="term" value="F:1,4-dihydroxy-2-naphthoate polyprenyltransferase activity"/>
    <property type="evidence" value="ECO:0007669"/>
    <property type="project" value="UniProtKB-UniRule"/>
</dbReference>
<organism evidence="10 11">
    <name type="scientific">Hoylesella buccalis ATCC 35310</name>
    <dbReference type="NCBI Taxonomy" id="679190"/>
    <lineage>
        <taxon>Bacteria</taxon>
        <taxon>Pseudomonadati</taxon>
        <taxon>Bacteroidota</taxon>
        <taxon>Bacteroidia</taxon>
        <taxon>Bacteroidales</taxon>
        <taxon>Prevotellaceae</taxon>
        <taxon>Hoylesella</taxon>
    </lineage>
</organism>
<dbReference type="GO" id="GO:0005886">
    <property type="term" value="C:plasma membrane"/>
    <property type="evidence" value="ECO:0007669"/>
    <property type="project" value="UniProtKB-SubCell"/>
</dbReference>
<evidence type="ECO:0000256" key="4">
    <source>
        <dbReference type="ARBA" id="ARBA00022679"/>
    </source>
</evidence>
<sequence length="367" mass="41368">MMTCCTCPNPCERPNSLYFGRMFCSMKAIKSRFTLFSIMPMGVCCKCKNNCLFLQNNLKKIQRKTICMHAPRVQRNSLQAWLLAMRPKTLSGSAVPVMIATALALAMTNWNVRIVPVLLCFLFAFIMQIDANFINDYLDFKRGNDDETRLGPRRACAQGWISPQAMRVGIVVTTLLACVVGLPLVCYGGIEMIGVGLLCVLFCFLYTTHLSYLGLGDLLVLLFFGLIPVCVTYYLAMPSTMNHVTWEVVLSSLACGIIIDTLLIVNNYRDLENDRRAHKMTLVVRMGESLSRKVYLMLGWLGCLLGIVFLFNGHPWAFVFPIIYLVLHTRTYHRMRIKQGKALNQILGETGRNIFIYGVLVSLGLLV</sequence>
<comment type="caution">
    <text evidence="10">The sequence shown here is derived from an EMBL/GenBank/DDBJ whole genome shotgun (WGS) entry which is preliminary data.</text>
</comment>
<feature type="transmembrane region" description="Helical" evidence="8">
    <location>
        <begin position="218"/>
        <end position="236"/>
    </location>
</feature>
<feature type="transmembrane region" description="Helical" evidence="8">
    <location>
        <begin position="114"/>
        <end position="134"/>
    </location>
</feature>
<comment type="catalytic activity">
    <reaction evidence="8">
        <text>an all-trans-polyprenyl diphosphate + 1,4-dihydroxy-2-naphthoate + H(+) = a 2-demethylmenaquinol + CO2 + diphosphate</text>
        <dbReference type="Rhea" id="RHEA:26478"/>
        <dbReference type="Rhea" id="RHEA-COMP:9563"/>
        <dbReference type="Rhea" id="RHEA-COMP:9564"/>
        <dbReference type="ChEBI" id="CHEBI:11173"/>
        <dbReference type="ChEBI" id="CHEBI:15378"/>
        <dbReference type="ChEBI" id="CHEBI:16526"/>
        <dbReference type="ChEBI" id="CHEBI:33019"/>
        <dbReference type="ChEBI" id="CHEBI:55437"/>
        <dbReference type="ChEBI" id="CHEBI:58914"/>
        <dbReference type="EC" id="2.5.1.74"/>
    </reaction>
</comment>
<comment type="function">
    <text evidence="8">Conversion of 1,4-dihydroxy-2-naphthoate (DHNA) to demethylmenaquinone (DMK).</text>
</comment>
<keyword evidence="11" id="KW-1185">Reference proteome</keyword>
<dbReference type="GO" id="GO:0009234">
    <property type="term" value="P:menaquinone biosynthetic process"/>
    <property type="evidence" value="ECO:0007669"/>
    <property type="project" value="UniProtKB-UniRule"/>
</dbReference>
<name>D1W6Y8_9BACT</name>
<evidence type="ECO:0000256" key="1">
    <source>
        <dbReference type="ARBA" id="ARBA00004141"/>
    </source>
</evidence>
<dbReference type="Gene3D" id="1.10.357.140">
    <property type="entry name" value="UbiA prenyltransferase"/>
    <property type="match status" value="1"/>
</dbReference>
<reference evidence="10 11" key="1">
    <citation type="submission" date="2009-12" db="EMBL/GenBank/DDBJ databases">
        <title>Genome Sequence of Prevotella buccalis ATCC 35310.</title>
        <authorList>
            <person name="Durkin A.S."/>
            <person name="Madupu R."/>
            <person name="Torralba M."/>
            <person name="Methe B."/>
            <person name="Sutton G."/>
            <person name="Strausberg R.L."/>
            <person name="Nelson K.E."/>
        </authorList>
    </citation>
    <scope>NUCLEOTIDE SEQUENCE [LARGE SCALE GENOMIC DNA]</scope>
    <source>
        <strain evidence="10 11">ATCC 35310</strain>
    </source>
</reference>
<evidence type="ECO:0000256" key="2">
    <source>
        <dbReference type="ARBA" id="ARBA00022428"/>
    </source>
</evidence>
<dbReference type="InterPro" id="IPR000537">
    <property type="entry name" value="UbiA_prenyltransferase"/>
</dbReference>
<evidence type="ECO:0000256" key="8">
    <source>
        <dbReference type="HAMAP-Rule" id="MF_01937"/>
    </source>
</evidence>
<dbReference type="Pfam" id="PF01040">
    <property type="entry name" value="UbiA"/>
    <property type="match status" value="1"/>
</dbReference>
<feature type="transmembrane region" description="Helical" evidence="8">
    <location>
        <begin position="164"/>
        <end position="182"/>
    </location>
</feature>
<evidence type="ECO:0000256" key="5">
    <source>
        <dbReference type="ARBA" id="ARBA00022692"/>
    </source>
</evidence>
<keyword evidence="5 8" id="KW-0812">Transmembrane</keyword>
<protein>
    <recommendedName>
        <fullName evidence="8 9">1,4-dihydroxy-2-naphthoate octaprenyltransferase</fullName>
        <shortName evidence="8">DHNA-octaprenyltransferase</shortName>
        <ecNumber evidence="8 9">2.5.1.74</ecNumber>
    </recommendedName>
</protein>
<feature type="transmembrane region" description="Helical" evidence="8">
    <location>
        <begin position="188"/>
        <end position="206"/>
    </location>
</feature>
<evidence type="ECO:0000313" key="10">
    <source>
        <dbReference type="EMBL" id="EFA91758.1"/>
    </source>
</evidence>
<evidence type="ECO:0000313" key="11">
    <source>
        <dbReference type="Proteomes" id="UP000005283"/>
    </source>
</evidence>
<evidence type="ECO:0000256" key="9">
    <source>
        <dbReference type="NCBIfam" id="TIGR00751"/>
    </source>
</evidence>
<comment type="subcellular location">
    <subcellularLocation>
        <location evidence="8">Cell membrane</location>
        <topology evidence="8">Multi-pass membrane protein</topology>
    </subcellularLocation>
    <subcellularLocation>
        <location evidence="1">Membrane</location>
        <topology evidence="1">Multi-pass membrane protein</topology>
    </subcellularLocation>
</comment>
<gene>
    <name evidence="8 10" type="primary">menA</name>
    <name evidence="10" type="ORF">HMPREF0650_0075</name>
</gene>
<feature type="transmembrane region" description="Helical" evidence="8">
    <location>
        <begin position="89"/>
        <end position="108"/>
    </location>
</feature>
<dbReference type="NCBIfam" id="TIGR00751">
    <property type="entry name" value="menA"/>
    <property type="match status" value="1"/>
</dbReference>
<dbReference type="Proteomes" id="UP000005283">
    <property type="component" value="Unassembled WGS sequence"/>
</dbReference>
<dbReference type="UniPathway" id="UPA00079">
    <property type="reaction ID" value="UER00168"/>
</dbReference>
<dbReference type="CDD" id="cd13962">
    <property type="entry name" value="PT_UbiA_UBIAD1"/>
    <property type="match status" value="1"/>
</dbReference>
<keyword evidence="7 8" id="KW-0472">Membrane</keyword>
<evidence type="ECO:0000256" key="3">
    <source>
        <dbReference type="ARBA" id="ARBA00022475"/>
    </source>
</evidence>
<dbReference type="InterPro" id="IPR026046">
    <property type="entry name" value="UBIAD1"/>
</dbReference>
<dbReference type="AlphaFoldDB" id="D1W6Y8"/>